<evidence type="ECO:0000256" key="1">
    <source>
        <dbReference type="ARBA" id="ARBA00023002"/>
    </source>
</evidence>
<dbReference type="InterPro" id="IPR052019">
    <property type="entry name" value="F420H2_bilvrd_red/Heme_oxyg"/>
</dbReference>
<dbReference type="Pfam" id="PF01243">
    <property type="entry name" value="PNPOx_N"/>
    <property type="match status" value="1"/>
</dbReference>
<dbReference type="GO" id="GO:0070967">
    <property type="term" value="F:coenzyme F420 binding"/>
    <property type="evidence" value="ECO:0007669"/>
    <property type="project" value="TreeGrafter"/>
</dbReference>
<accession>A0A6J7A9H6</accession>
<feature type="domain" description="Pyridoxamine 5'-phosphate oxidase N-terminal" evidence="2">
    <location>
        <begin position="9"/>
        <end position="103"/>
    </location>
</feature>
<evidence type="ECO:0000259" key="2">
    <source>
        <dbReference type="Pfam" id="PF01243"/>
    </source>
</evidence>
<name>A0A6J7A9H6_9ZZZZ</name>
<dbReference type="PANTHER" id="PTHR35176">
    <property type="entry name" value="HEME OXYGENASE HI_0854-RELATED"/>
    <property type="match status" value="1"/>
</dbReference>
<dbReference type="PANTHER" id="PTHR35176:SF11">
    <property type="entry name" value="PYRIDOXAMINE 5'-PHOSPHATE OXIDASE FAMILY PROTEIN"/>
    <property type="match status" value="1"/>
</dbReference>
<evidence type="ECO:0000313" key="3">
    <source>
        <dbReference type="EMBL" id="CAB4829503.1"/>
    </source>
</evidence>
<proteinExistence type="predicted"/>
<dbReference type="SUPFAM" id="SSF50475">
    <property type="entry name" value="FMN-binding split barrel"/>
    <property type="match status" value="1"/>
</dbReference>
<reference evidence="3" key="1">
    <citation type="submission" date="2020-05" db="EMBL/GenBank/DDBJ databases">
        <authorList>
            <person name="Chiriac C."/>
            <person name="Salcher M."/>
            <person name="Ghai R."/>
            <person name="Kavagutti S V."/>
        </authorList>
    </citation>
    <scope>NUCLEOTIDE SEQUENCE</scope>
</reference>
<dbReference type="Gene3D" id="2.30.110.10">
    <property type="entry name" value="Electron Transport, Fmn-binding Protein, Chain A"/>
    <property type="match status" value="1"/>
</dbReference>
<dbReference type="InterPro" id="IPR019965">
    <property type="entry name" value="PPOX_F420-dep_Rv2061_put"/>
</dbReference>
<dbReference type="NCBIfam" id="TIGR03666">
    <property type="entry name" value="Rv2061_F420"/>
    <property type="match status" value="1"/>
</dbReference>
<gene>
    <name evidence="3" type="ORF">UFOPK3046_02274</name>
</gene>
<dbReference type="InterPro" id="IPR012349">
    <property type="entry name" value="Split_barrel_FMN-bd"/>
</dbReference>
<sequence length="136" mass="14988">MTAPDTSALDAAKYVALTTFRRNGDPVTTPIWTVQHMDGWACTTGPESGKVKRLRHTARIEVAPCDFQGRVADDAPRFLGTGRVVTDRAEFSKISKAVSKKYWILSTAMDLWEQVASLFRTRETEGAVAWTVDGPA</sequence>
<organism evidence="3">
    <name type="scientific">freshwater metagenome</name>
    <dbReference type="NCBI Taxonomy" id="449393"/>
    <lineage>
        <taxon>unclassified sequences</taxon>
        <taxon>metagenomes</taxon>
        <taxon>ecological metagenomes</taxon>
    </lineage>
</organism>
<dbReference type="EMBL" id="CAFAAQ010000353">
    <property type="protein sequence ID" value="CAB4829503.1"/>
    <property type="molecule type" value="Genomic_DNA"/>
</dbReference>
<dbReference type="AlphaFoldDB" id="A0A6J7A9H6"/>
<dbReference type="GO" id="GO:0005829">
    <property type="term" value="C:cytosol"/>
    <property type="evidence" value="ECO:0007669"/>
    <property type="project" value="TreeGrafter"/>
</dbReference>
<keyword evidence="1" id="KW-0560">Oxidoreductase</keyword>
<dbReference type="GO" id="GO:0016627">
    <property type="term" value="F:oxidoreductase activity, acting on the CH-CH group of donors"/>
    <property type="evidence" value="ECO:0007669"/>
    <property type="project" value="TreeGrafter"/>
</dbReference>
<protein>
    <submittedName>
        <fullName evidence="3">Unannotated protein</fullName>
    </submittedName>
</protein>
<dbReference type="InterPro" id="IPR011576">
    <property type="entry name" value="Pyridox_Oxase_N"/>
</dbReference>